<dbReference type="OrthoDB" id="2658786at2"/>
<name>A0A4Y6V472_SACBS</name>
<organism evidence="3 4">
    <name type="scientific">Saccharibacillus brassicae</name>
    <dbReference type="NCBI Taxonomy" id="2583377"/>
    <lineage>
        <taxon>Bacteria</taxon>
        <taxon>Bacillati</taxon>
        <taxon>Bacillota</taxon>
        <taxon>Bacilli</taxon>
        <taxon>Bacillales</taxon>
        <taxon>Paenibacillaceae</taxon>
        <taxon>Saccharibacillus</taxon>
    </lineage>
</organism>
<keyword evidence="2" id="KW-1133">Transmembrane helix</keyword>
<evidence type="ECO:0008006" key="5">
    <source>
        <dbReference type="Google" id="ProtNLM"/>
    </source>
</evidence>
<feature type="compositionally biased region" description="Basic and acidic residues" evidence="1">
    <location>
        <begin position="54"/>
        <end position="63"/>
    </location>
</feature>
<evidence type="ECO:0000313" key="3">
    <source>
        <dbReference type="EMBL" id="QDH23366.1"/>
    </source>
</evidence>
<dbReference type="Proteomes" id="UP000316968">
    <property type="component" value="Chromosome"/>
</dbReference>
<evidence type="ECO:0000256" key="1">
    <source>
        <dbReference type="SAM" id="MobiDB-lite"/>
    </source>
</evidence>
<dbReference type="RefSeq" id="WP_141449903.1">
    <property type="nucleotide sequence ID" value="NZ_CP041217.1"/>
</dbReference>
<dbReference type="AlphaFoldDB" id="A0A4Y6V472"/>
<sequence length="104" mass="11283">MPKRHCAYHPEREADHQCSRCGRMLCDECYDSEAGGCKFADCAGAGMRNGSDPRYGDGRERRPQRPSGPSSNPGCQIAISILAIIGGLFLLLLAICGGMIFLNY</sequence>
<protein>
    <recommendedName>
        <fullName evidence="5">B box-type domain-containing protein</fullName>
    </recommendedName>
</protein>
<evidence type="ECO:0000256" key="2">
    <source>
        <dbReference type="SAM" id="Phobius"/>
    </source>
</evidence>
<feature type="region of interest" description="Disordered" evidence="1">
    <location>
        <begin position="44"/>
        <end position="72"/>
    </location>
</feature>
<gene>
    <name evidence="3" type="ORF">FFV09_22360</name>
</gene>
<keyword evidence="2" id="KW-0472">Membrane</keyword>
<keyword evidence="2" id="KW-0812">Transmembrane</keyword>
<proteinExistence type="predicted"/>
<evidence type="ECO:0000313" key="4">
    <source>
        <dbReference type="Proteomes" id="UP000316968"/>
    </source>
</evidence>
<reference evidence="3 4" key="1">
    <citation type="submission" date="2019-06" db="EMBL/GenBank/DDBJ databases">
        <title>Saccharibacillus brassicae sp. nov., an endophytic bacterium isolated from Chinese cabbage seeds (Brassica pekinensis).</title>
        <authorList>
            <person name="Jiang L."/>
            <person name="Lee J."/>
            <person name="Kim S.W."/>
        </authorList>
    </citation>
    <scope>NUCLEOTIDE SEQUENCE [LARGE SCALE GENOMIC DNA]</scope>
    <source>
        <strain evidence="4">KCTC 43072 / ATSA2</strain>
    </source>
</reference>
<keyword evidence="4" id="KW-1185">Reference proteome</keyword>
<dbReference type="KEGG" id="saca:FFV09_22360"/>
<feature type="transmembrane region" description="Helical" evidence="2">
    <location>
        <begin position="77"/>
        <end position="102"/>
    </location>
</feature>
<dbReference type="EMBL" id="CP041217">
    <property type="protein sequence ID" value="QDH23366.1"/>
    <property type="molecule type" value="Genomic_DNA"/>
</dbReference>
<accession>A0A4Y6V472</accession>